<feature type="region of interest" description="Disordered" evidence="1">
    <location>
        <begin position="1"/>
        <end position="24"/>
    </location>
</feature>
<accession>A0A3N4LDT2</accession>
<dbReference type="Proteomes" id="UP000267821">
    <property type="component" value="Unassembled WGS sequence"/>
</dbReference>
<keyword evidence="3" id="KW-1185">Reference proteome</keyword>
<dbReference type="InParanoid" id="A0A3N4LDT2"/>
<feature type="region of interest" description="Disordered" evidence="1">
    <location>
        <begin position="48"/>
        <end position="88"/>
    </location>
</feature>
<sequence length="184" mass="20607">MQRDSSVKVSRKSRDFCEPTPLSRELPADAGRLAVVPPAPELHFHHHVHKEKVAPRRVKRRGRAPLTLDPSRRSMTTPVIDSTPTTPASARFQRWYSSIVDGDYGVDSTRSSTADVEWDSVSVQKFGDRSRRKPRNSAGRSPFSILDTEEIPENLAEDESDDDADEHERLVGVAERYIQGGQCG</sequence>
<dbReference type="OrthoDB" id="4088568at2759"/>
<dbReference type="AlphaFoldDB" id="A0A3N4LDT2"/>
<evidence type="ECO:0000313" key="2">
    <source>
        <dbReference type="EMBL" id="RPB20856.1"/>
    </source>
</evidence>
<feature type="region of interest" description="Disordered" evidence="1">
    <location>
        <begin position="108"/>
        <end position="168"/>
    </location>
</feature>
<evidence type="ECO:0000256" key="1">
    <source>
        <dbReference type="SAM" id="MobiDB-lite"/>
    </source>
</evidence>
<reference evidence="2 3" key="1">
    <citation type="journal article" date="2018" name="Nat. Ecol. Evol.">
        <title>Pezizomycetes genomes reveal the molecular basis of ectomycorrhizal truffle lifestyle.</title>
        <authorList>
            <person name="Murat C."/>
            <person name="Payen T."/>
            <person name="Noel B."/>
            <person name="Kuo A."/>
            <person name="Morin E."/>
            <person name="Chen J."/>
            <person name="Kohler A."/>
            <person name="Krizsan K."/>
            <person name="Balestrini R."/>
            <person name="Da Silva C."/>
            <person name="Montanini B."/>
            <person name="Hainaut M."/>
            <person name="Levati E."/>
            <person name="Barry K.W."/>
            <person name="Belfiori B."/>
            <person name="Cichocki N."/>
            <person name="Clum A."/>
            <person name="Dockter R.B."/>
            <person name="Fauchery L."/>
            <person name="Guy J."/>
            <person name="Iotti M."/>
            <person name="Le Tacon F."/>
            <person name="Lindquist E.A."/>
            <person name="Lipzen A."/>
            <person name="Malagnac F."/>
            <person name="Mello A."/>
            <person name="Molinier V."/>
            <person name="Miyauchi S."/>
            <person name="Poulain J."/>
            <person name="Riccioni C."/>
            <person name="Rubini A."/>
            <person name="Sitrit Y."/>
            <person name="Splivallo R."/>
            <person name="Traeger S."/>
            <person name="Wang M."/>
            <person name="Zifcakova L."/>
            <person name="Wipf D."/>
            <person name="Zambonelli A."/>
            <person name="Paolocci F."/>
            <person name="Nowrousian M."/>
            <person name="Ottonello S."/>
            <person name="Baldrian P."/>
            <person name="Spatafora J.W."/>
            <person name="Henrissat B."/>
            <person name="Nagy L.G."/>
            <person name="Aury J.M."/>
            <person name="Wincker P."/>
            <person name="Grigoriev I.V."/>
            <person name="Bonfante P."/>
            <person name="Martin F.M."/>
        </authorList>
    </citation>
    <scope>NUCLEOTIDE SEQUENCE [LARGE SCALE GENOMIC DNA]</scope>
    <source>
        <strain evidence="2 3">ATCC MYA-4762</strain>
    </source>
</reference>
<feature type="compositionally biased region" description="Basic residues" evidence="1">
    <location>
        <begin position="48"/>
        <end position="63"/>
    </location>
</feature>
<protein>
    <submittedName>
        <fullName evidence="2">Uncharacterized protein</fullName>
    </submittedName>
</protein>
<evidence type="ECO:0000313" key="3">
    <source>
        <dbReference type="Proteomes" id="UP000267821"/>
    </source>
</evidence>
<feature type="compositionally biased region" description="Basic and acidic residues" evidence="1">
    <location>
        <begin position="1"/>
        <end position="17"/>
    </location>
</feature>
<feature type="compositionally biased region" description="Polar residues" evidence="1">
    <location>
        <begin position="73"/>
        <end position="88"/>
    </location>
</feature>
<proteinExistence type="predicted"/>
<gene>
    <name evidence="2" type="ORF">L211DRAFT_892480</name>
</gene>
<organism evidence="2 3">
    <name type="scientific">Terfezia boudieri ATCC MYA-4762</name>
    <dbReference type="NCBI Taxonomy" id="1051890"/>
    <lineage>
        <taxon>Eukaryota</taxon>
        <taxon>Fungi</taxon>
        <taxon>Dikarya</taxon>
        <taxon>Ascomycota</taxon>
        <taxon>Pezizomycotina</taxon>
        <taxon>Pezizomycetes</taxon>
        <taxon>Pezizales</taxon>
        <taxon>Pezizaceae</taxon>
        <taxon>Terfezia</taxon>
    </lineage>
</organism>
<feature type="compositionally biased region" description="Acidic residues" evidence="1">
    <location>
        <begin position="147"/>
        <end position="165"/>
    </location>
</feature>
<dbReference type="EMBL" id="ML121567">
    <property type="protein sequence ID" value="RPB20856.1"/>
    <property type="molecule type" value="Genomic_DNA"/>
</dbReference>
<name>A0A3N4LDT2_9PEZI</name>